<keyword evidence="2" id="KW-0472">Membrane</keyword>
<reference evidence="4 5" key="3">
    <citation type="submission" date="2019-12" db="UniProtKB">
        <authorList>
            <consortium name="WormBaseParasite"/>
        </authorList>
    </citation>
    <scope>IDENTIFICATION</scope>
</reference>
<proteinExistence type="predicted"/>
<evidence type="ECO:0000313" key="5">
    <source>
        <dbReference type="WBParaSite" id="TMUE_3000012715.1"/>
    </source>
</evidence>
<protein>
    <submittedName>
        <fullName evidence="4 5">Uncharacterized protein</fullName>
    </submittedName>
</protein>
<evidence type="ECO:0000256" key="1">
    <source>
        <dbReference type="SAM" id="MobiDB-lite"/>
    </source>
</evidence>
<feature type="region of interest" description="Disordered" evidence="1">
    <location>
        <begin position="1"/>
        <end position="55"/>
    </location>
</feature>
<accession>A0A5S6PZP0</accession>
<feature type="compositionally biased region" description="Basic and acidic residues" evidence="1">
    <location>
        <begin position="1"/>
        <end position="12"/>
    </location>
</feature>
<evidence type="ECO:0000256" key="2">
    <source>
        <dbReference type="SAM" id="Phobius"/>
    </source>
</evidence>
<keyword evidence="2" id="KW-0812">Transmembrane</keyword>
<dbReference type="WBParaSite" id="TMUE_0000000433.1">
    <property type="protein sequence ID" value="TMUE_0000000433.1"/>
    <property type="gene ID" value="WBGene00296373"/>
</dbReference>
<feature type="transmembrane region" description="Helical" evidence="2">
    <location>
        <begin position="124"/>
        <end position="144"/>
    </location>
</feature>
<name>A0A5S6PZP0_TRIMR</name>
<dbReference type="AlphaFoldDB" id="A0A5S6PZP0"/>
<dbReference type="WBParaSite" id="TMUE_3000012715.1">
    <property type="protein sequence ID" value="TMUE_3000012715.1"/>
    <property type="gene ID" value="WBGene00301669"/>
</dbReference>
<sequence length="152" mass="16561">MLKREADQRKAPDPTASGIGQGSSEGSVGSPREFLNSPNRSNSRGACGSGETVGRVSATKIDEAEELIFTPSRNHDLVQYGIEVSAKKLSKQQRLNDSGGPLGPPDVLKVVTEGNWRVACLKTVVWASSVVFIGWFAYATYFYINHRHHKCP</sequence>
<dbReference type="Proteomes" id="UP000046395">
    <property type="component" value="Unassembled WGS sequence"/>
</dbReference>
<organism evidence="3 4">
    <name type="scientific">Trichuris muris</name>
    <name type="common">Mouse whipworm</name>
    <dbReference type="NCBI Taxonomy" id="70415"/>
    <lineage>
        <taxon>Eukaryota</taxon>
        <taxon>Metazoa</taxon>
        <taxon>Ecdysozoa</taxon>
        <taxon>Nematoda</taxon>
        <taxon>Enoplea</taxon>
        <taxon>Dorylaimia</taxon>
        <taxon>Trichinellida</taxon>
        <taxon>Trichuridae</taxon>
        <taxon>Trichuris</taxon>
    </lineage>
</organism>
<reference evidence="3" key="2">
    <citation type="submission" date="2014-03" db="EMBL/GenBank/DDBJ databases">
        <title>The whipworm genome and dual-species transcriptomics of an intimate host-pathogen interaction.</title>
        <authorList>
            <person name="Foth B.J."/>
            <person name="Tsai I.J."/>
            <person name="Reid A.J."/>
            <person name="Bancroft A.J."/>
            <person name="Nichol S."/>
            <person name="Tracey A."/>
            <person name="Holroyd N."/>
            <person name="Cotton J.A."/>
            <person name="Stanley E.J."/>
            <person name="Zarowiecki M."/>
            <person name="Liu J.Z."/>
            <person name="Huckvale T."/>
            <person name="Cooper P.J."/>
            <person name="Grencis R.K."/>
            <person name="Berriman M."/>
        </authorList>
    </citation>
    <scope>NUCLEOTIDE SEQUENCE [LARGE SCALE GENOMIC DNA]</scope>
    <source>
        <strain evidence="3">Edinburgh</strain>
    </source>
</reference>
<reference evidence="3" key="1">
    <citation type="submission" date="2013-11" db="EMBL/GenBank/DDBJ databases">
        <authorList>
            <person name="Aslett M."/>
        </authorList>
    </citation>
    <scope>NUCLEOTIDE SEQUENCE [LARGE SCALE GENOMIC DNA]</scope>
    <source>
        <strain evidence="3">Edinburgh</strain>
    </source>
</reference>
<evidence type="ECO:0000313" key="3">
    <source>
        <dbReference type="Proteomes" id="UP000046395"/>
    </source>
</evidence>
<evidence type="ECO:0000313" key="4">
    <source>
        <dbReference type="WBParaSite" id="TMUE_0000000433.1"/>
    </source>
</evidence>
<keyword evidence="3" id="KW-1185">Reference proteome</keyword>
<keyword evidence="2" id="KW-1133">Transmembrane helix</keyword>